<evidence type="ECO:0000256" key="1">
    <source>
        <dbReference type="SAM" id="Coils"/>
    </source>
</evidence>
<sequence length="2499" mass="281107">MSKQVDVSAQHASVDITEGKESLPSRENIKTSLIHKREDQEAKGLDARQSSPSREVEVELEGDRPPVSKLERSLESSSSPASYVDEPIGAVDEASVSAGATMLSGRVGRVLADTGYQAVGENCHQEHVIDGCERALETNVMSSDRGPASLVADPNSISLSQLTEVIKRLNEEEFRILLKSIESVSSTLLGTSSLFVGEHGFGEMFEQLKEELVLTNFTKDVFHLQIEQQFEMQLEFDCQHHRLLDETSLLRASLNEVREKNQCLAEELAQCRGELQAVACGKEELQNKFHTAKVEGEEASSRTIELHNNLERAQQDLFRLSTELADCKGLVQALQVENETLNGTILSVDEVKSKHMEQNNLYLLEKEKLSTDLVDRESLVATLQGQISTLSGNLDSVTHEREHLSCENEKLATELADSKNIVSALQVENASLNGSLALVMEEKKKLEEEREYSAHENERLSAELVVLQERLSAEREEQVRFEVDLKETTKCLEQLTDEKISLTSNLDILKAKMSEVEKSGFIIPAQVGEAGNQVELSRGHDLAAEDDNSQQIHRKQDSDASFVLDKSLSDGCVGGSPFVNTEQEVFDDSDGFIALNGHLDKADKMLHKLVQEVESICSHSTLLSKSGHKVPVAQVSKLIQAFESKAHQDEPVDGEALTDNQSPEDSVVSVREQIGKLRALFKQMLMDTANASLLLKEERDGRKNADATSEELKDQNGALEEYCKKLGATNIELRVLYEALEEHRGIIESRNCDLFILSESLRLQVTNLKVENVEADRKLHVYESRTSQLQSRLHDLHLISNVMVSQTSEQLESFHKEPAEKVLILERHWNSTIDPVLEATDKLDESQNSHDSFDSSVASVYDAISFIQDLKDKLESSQTEHEAVFSLYKEANEKCDDLHGKNQMASDLLQKLYGNLSKLLTVLHGSTNESDMYLEPEKLPDLLDYSNYGTIIEHVESSLRWSLQLESVNKKLNSELMASAEEVEELKQRCLGSTTLQKLIEHVEGVLKVEHAEFQVDKTPASHLESLVSCLVRKCEEADVQVDLSKEEDSGSKVVELTSMQEEVQQLNALCLKHESELIVLRESLHQAEEALLVARSEIQGKVNELEQSEQRVSSLREKLTIAVTKGKGLVVQRDGLKQSLNEKYVELERFSQELQMKDARLLEIEAKLEAFSESGERVEALESELSYIRNSATALRESFLLKDSVLQRIEEILEDLDLPEHFYSRDIIEKIDWLARTATSNTLHVTDSDQKSSAGGGSYSDAGFVVMDSWKDDVQPSSDSSEDIKRKYDELKIRFYGLTEQNEMLEKSLMARNNIVKRWEELLDRIDMPPHLRSVEPKDRIDWLSKALLEAQEDNMSLQQKVVNLENHCVSLTADLEDSQRGVSDLEADLQRFIHKRDYLSERLETLVNDQEKLSTKAVEFELENEKLQKEVTDLQENVAKMHGNENQILSIEADLRRLQSLVTDALEVSGSKYKYSGGSSIECLEGLLNKLLESYATLYSEKPVHGGAAEGLHTEYADATVIGSRSLNTLGSQESDVDVLKKELEEVQHELLGVKEERDGYLEKQQSMASEFEALHNKVNELQGLLNQEEQKLASVREKLNVAVRKGKSLVQQRDSLKQSIDEVNSEVERLRSEIKMGQVKIAEYEQNFRDLSTYPSRVEALESETLFLRNCLNETEQNLQHKENTLSMIVNILDKIDVGGDFNSRDPVVKLEQIGKMCFDLRADVASSEQEARKSKRAAELLLAELNEVQERNDGLQEELAKSADEISVLSKERDLAEASKLEAVLSLEKLSTAHSEERKDQFSEFAGLKSGLDQLRKGFHDISNSLADIFYNDLEFLNNLEECLKLNSANVVDVHPFTAAGGFLTSKSDKDNSISMNSRSDTNAHGHFGDSFVIETFTYTTHYVQELMTEIGVLKEKLDEHSMSLHEKSSSVSRLVAIVCGEITSKNESFEALRRDFLQMEMVKKEKDKELVVLHRNAAVLFEACTSSAVKINRRKDELVGNSWAVGDLGMTSKPTELPAFSGEGQLYSEESVRSVADRLLSAASDFATLTAEIVEGSQKEMKLTISNLQKELQEKDVQKERIFMELVSQIKEAEATASSYSVDLESSKTLVHDLEKQLEAMKGERNLFEQRVKELEDGPDELQQRVRTLTDVLAAKDHEIEKLMQALDEEEEQMQGITFKIKELEKIVEQKNLDLENLEASRGKVMKKLSITVYKFDELHHLSASLLAEVEKLQSLLQDRDAEISFLRQEVTRCANDVLVASQVSKKGNSDEIHELLTWFDMNIAAFGVHSEYLENKNNSDVPEQKEVLKKTVDSILSELGDLRAAAQSKDILLQEERTKVEELTHKGQTLEECLREKESRLNLLEGVEDGQATSSTSKIHEVEPAINKWEASGSSIASQVRSLRKGNSEQVAIAIDMDPGSTSKLEDEEDDKVHGFKSLTTSRMVPRCTRPMSDMVDGLWVSCDRTLMRQPILRLGIMFYWAFLHTLLASLAI</sequence>
<dbReference type="Gene3D" id="1.10.287.1490">
    <property type="match status" value="1"/>
</dbReference>
<feature type="coiled-coil region" evidence="1">
    <location>
        <begin position="2063"/>
        <end position="2206"/>
    </location>
</feature>
<dbReference type="PANTHER" id="PTHR43939:SF50">
    <property type="entry name" value="NUCLEOPORIN"/>
    <property type="match status" value="1"/>
</dbReference>
<dbReference type="Gramene" id="PRQ27435">
    <property type="protein sequence ID" value="PRQ27435"/>
    <property type="gene ID" value="RchiOBHm_Chr6g0305291"/>
</dbReference>
<feature type="compositionally biased region" description="Basic and acidic residues" evidence="2">
    <location>
        <begin position="54"/>
        <end position="74"/>
    </location>
</feature>
<gene>
    <name evidence="3" type="ORF">RchiOBHm_Chr6g0305291</name>
</gene>
<name>A0A2P6PZS3_ROSCH</name>
<accession>A0A2P6PZS3</accession>
<dbReference type="SUPFAM" id="SSF57997">
    <property type="entry name" value="Tropomyosin"/>
    <property type="match status" value="1"/>
</dbReference>
<dbReference type="OMA" id="CRHELSD"/>
<evidence type="ECO:0000256" key="2">
    <source>
        <dbReference type="SAM" id="MobiDB-lite"/>
    </source>
</evidence>
<feature type="coiled-coil region" evidence="1">
    <location>
        <begin position="1732"/>
        <end position="1776"/>
    </location>
</feature>
<feature type="compositionally biased region" description="Polar residues" evidence="2">
    <location>
        <begin position="1"/>
        <end position="11"/>
    </location>
</feature>
<dbReference type="Proteomes" id="UP000238479">
    <property type="component" value="Chromosome 6"/>
</dbReference>
<dbReference type="PANTHER" id="PTHR43939">
    <property type="entry name" value="COILED-COIL DOMAIN-CONTAINING PROTEIN 158"/>
    <property type="match status" value="1"/>
</dbReference>
<keyword evidence="4" id="KW-1185">Reference proteome</keyword>
<feature type="compositionally biased region" description="Basic and acidic residues" evidence="2">
    <location>
        <begin position="17"/>
        <end position="46"/>
    </location>
</feature>
<feature type="coiled-coil region" evidence="1">
    <location>
        <begin position="394"/>
        <end position="512"/>
    </location>
</feature>
<evidence type="ECO:0000313" key="3">
    <source>
        <dbReference type="EMBL" id="PRQ27435.1"/>
    </source>
</evidence>
<evidence type="ECO:0000313" key="4">
    <source>
        <dbReference type="Proteomes" id="UP000238479"/>
    </source>
</evidence>
<feature type="region of interest" description="Disordered" evidence="2">
    <location>
        <begin position="1"/>
        <end position="85"/>
    </location>
</feature>
<comment type="caution">
    <text evidence="3">The sequence shown here is derived from an EMBL/GenBank/DDBJ whole genome shotgun (WGS) entry which is preliminary data.</text>
</comment>
<protein>
    <submittedName>
        <fullName evidence="3">Uncharacterized protein</fullName>
    </submittedName>
</protein>
<feature type="coiled-coil region" evidence="1">
    <location>
        <begin position="1057"/>
        <end position="1168"/>
    </location>
</feature>
<proteinExistence type="predicted"/>
<reference evidence="3 4" key="1">
    <citation type="journal article" date="2018" name="Nat. Genet.">
        <title>The Rosa genome provides new insights in the design of modern roses.</title>
        <authorList>
            <person name="Bendahmane M."/>
        </authorList>
    </citation>
    <scope>NUCLEOTIDE SEQUENCE [LARGE SCALE GENOMIC DNA]</scope>
    <source>
        <strain evidence="4">cv. Old Blush</strain>
    </source>
</reference>
<keyword evidence="1" id="KW-0175">Coiled coil</keyword>
<feature type="coiled-coil region" evidence="1">
    <location>
        <begin position="1532"/>
        <end position="1650"/>
    </location>
</feature>
<dbReference type="STRING" id="74649.A0A2P6PZS3"/>
<dbReference type="EMBL" id="PDCK01000044">
    <property type="protein sequence ID" value="PRQ27435.1"/>
    <property type="molecule type" value="Genomic_DNA"/>
</dbReference>
<organism evidence="3 4">
    <name type="scientific">Rosa chinensis</name>
    <name type="common">China rose</name>
    <dbReference type="NCBI Taxonomy" id="74649"/>
    <lineage>
        <taxon>Eukaryota</taxon>
        <taxon>Viridiplantae</taxon>
        <taxon>Streptophyta</taxon>
        <taxon>Embryophyta</taxon>
        <taxon>Tracheophyta</taxon>
        <taxon>Spermatophyta</taxon>
        <taxon>Magnoliopsida</taxon>
        <taxon>eudicotyledons</taxon>
        <taxon>Gunneridae</taxon>
        <taxon>Pentapetalae</taxon>
        <taxon>rosids</taxon>
        <taxon>fabids</taxon>
        <taxon>Rosales</taxon>
        <taxon>Rosaceae</taxon>
        <taxon>Rosoideae</taxon>
        <taxon>Rosoideae incertae sedis</taxon>
        <taxon>Rosa</taxon>
    </lineage>
</organism>
<feature type="coiled-coil region" evidence="1">
    <location>
        <begin position="1412"/>
        <end position="1446"/>
    </location>
</feature>